<dbReference type="Proteomes" id="UP000317573">
    <property type="component" value="Unassembled WGS sequence"/>
</dbReference>
<evidence type="ECO:0000256" key="1">
    <source>
        <dbReference type="SAM" id="Phobius"/>
    </source>
</evidence>
<proteinExistence type="predicted"/>
<keyword evidence="1" id="KW-0812">Transmembrane</keyword>
<dbReference type="AlphaFoldDB" id="A0A562E322"/>
<reference evidence="2 3" key="1">
    <citation type="submission" date="2019-07" db="EMBL/GenBank/DDBJ databases">
        <title>Genome sequencing of lignin-degrading bacterial isolates.</title>
        <authorList>
            <person name="Gladden J."/>
        </authorList>
    </citation>
    <scope>NUCLEOTIDE SEQUENCE [LARGE SCALE GENOMIC DNA]</scope>
    <source>
        <strain evidence="2 3">J45</strain>
    </source>
</reference>
<dbReference type="PANTHER" id="PTHR38588:SF1">
    <property type="entry name" value="BLL0334 PROTEIN"/>
    <property type="match status" value="1"/>
</dbReference>
<organism evidence="2 3">
    <name type="scientific">Rhodococcus rhodochrous J45</name>
    <dbReference type="NCBI Taxonomy" id="935266"/>
    <lineage>
        <taxon>Bacteria</taxon>
        <taxon>Bacillati</taxon>
        <taxon>Actinomycetota</taxon>
        <taxon>Actinomycetes</taxon>
        <taxon>Mycobacteriales</taxon>
        <taxon>Nocardiaceae</taxon>
        <taxon>Rhodococcus</taxon>
    </lineage>
</organism>
<keyword evidence="1" id="KW-0472">Membrane</keyword>
<name>A0A562E322_RHORH</name>
<protein>
    <submittedName>
        <fullName evidence="2">Carbon monoxide dehydrogenase subunit G</fullName>
    </submittedName>
</protein>
<dbReference type="CDD" id="cd07823">
    <property type="entry name" value="SRPBCC_5"/>
    <property type="match status" value="1"/>
</dbReference>
<dbReference type="Gene3D" id="3.30.530.20">
    <property type="match status" value="1"/>
</dbReference>
<gene>
    <name evidence="2" type="ORF">L618_002900000390</name>
</gene>
<keyword evidence="1" id="KW-1133">Transmembrane helix</keyword>
<dbReference type="PANTHER" id="PTHR38588">
    <property type="entry name" value="BLL0334 PROTEIN"/>
    <property type="match status" value="1"/>
</dbReference>
<dbReference type="EMBL" id="VLJT01000027">
    <property type="protein sequence ID" value="TWH16103.1"/>
    <property type="molecule type" value="Genomic_DNA"/>
</dbReference>
<dbReference type="Pfam" id="PF06240">
    <property type="entry name" value="COXG"/>
    <property type="match status" value="1"/>
</dbReference>
<sequence>MDLTNTFTIEAPIDDVWKALNDPEFVAPCFPGADLTEYTGDSFTGGVKVKLGPVSLKYKGTGIYVKRDDANRSMVIEAEGRDTNGNGTARATITGTMQSAGPKKTEVTMVTDLNITGRPAQFGRGIMTDVADKIIGQFAARLADKLSGTTDGSTASAAADDASLDILSAAAGPALRVAVPALLVTLLLVLGIKLVRKEK</sequence>
<accession>A0A562E322</accession>
<feature type="transmembrane region" description="Helical" evidence="1">
    <location>
        <begin position="177"/>
        <end position="195"/>
    </location>
</feature>
<evidence type="ECO:0000313" key="3">
    <source>
        <dbReference type="Proteomes" id="UP000317573"/>
    </source>
</evidence>
<evidence type="ECO:0000313" key="2">
    <source>
        <dbReference type="EMBL" id="TWH16103.1"/>
    </source>
</evidence>
<dbReference type="RefSeq" id="WP_145692167.1">
    <property type="nucleotide sequence ID" value="NZ_VLJT01000027.1"/>
</dbReference>
<comment type="caution">
    <text evidence="2">The sequence shown here is derived from an EMBL/GenBank/DDBJ whole genome shotgun (WGS) entry which is preliminary data.</text>
</comment>
<dbReference type="SUPFAM" id="SSF55961">
    <property type="entry name" value="Bet v1-like"/>
    <property type="match status" value="1"/>
</dbReference>
<dbReference type="InterPro" id="IPR010419">
    <property type="entry name" value="CO_DH_gsu"/>
</dbReference>
<dbReference type="InterPro" id="IPR023393">
    <property type="entry name" value="START-like_dom_sf"/>
</dbReference>